<organism evidence="1 2">
    <name type="scientific">Salinibacter ruber (strain M8)</name>
    <dbReference type="NCBI Taxonomy" id="761659"/>
    <lineage>
        <taxon>Bacteria</taxon>
        <taxon>Pseudomonadati</taxon>
        <taxon>Rhodothermota</taxon>
        <taxon>Rhodothermia</taxon>
        <taxon>Rhodothermales</taxon>
        <taxon>Salinibacteraceae</taxon>
        <taxon>Salinibacter</taxon>
    </lineage>
</organism>
<reference evidence="1 2" key="1">
    <citation type="journal article" date="2010" name="ISME J.">
        <title>Fine-scale evolution: genomic, phenotypic and ecological differentiation in two coexisting Salinibacter ruber strains.</title>
        <authorList>
            <person name="Pena A."/>
            <person name="Teeling H."/>
            <person name="Huerta-Cepas J."/>
            <person name="Santos F."/>
            <person name="Yarza P."/>
            <person name="Brito-Echeverria J."/>
            <person name="Lucio M."/>
            <person name="Schmitt-Kopplin P."/>
            <person name="Meseguer I."/>
            <person name="Schenowitz C."/>
            <person name="Dossat C."/>
            <person name="Barbe V."/>
            <person name="Dopazo J."/>
            <person name="Rossello-Mora R."/>
            <person name="Schuler M."/>
            <person name="Glockner F.O."/>
            <person name="Amann R."/>
            <person name="Gabaldon T."/>
            <person name="Anton J."/>
        </authorList>
    </citation>
    <scope>NUCLEOTIDE SEQUENCE [LARGE SCALE GENOMIC DNA]</scope>
    <source>
        <strain evidence="1 2">M8</strain>
    </source>
</reference>
<dbReference type="AlphaFoldDB" id="D5HBQ1"/>
<dbReference type="EMBL" id="FP565814">
    <property type="protein sequence ID" value="CBH25456.1"/>
    <property type="molecule type" value="Genomic_DNA"/>
</dbReference>
<dbReference type="Proteomes" id="UP000000933">
    <property type="component" value="Chromosome"/>
</dbReference>
<evidence type="ECO:0000313" key="1">
    <source>
        <dbReference type="EMBL" id="CBH25456.1"/>
    </source>
</evidence>
<protein>
    <submittedName>
        <fullName evidence="1">Uncharacterized protein</fullName>
    </submittedName>
</protein>
<name>D5HBQ1_SALRM</name>
<proteinExistence type="predicted"/>
<sequence>MRHIGLTFPQWPTTFPFRNAYFSPFPSGAGFQFRGARIPYQFPDTYPVPPAVTSNHCVWDFVGHLLYFVFESSLSIFASVSHFGLLQGYYTGSADTQQASVDLGTFTSHRMYPGFRRFIHIRQT</sequence>
<accession>D5HBQ1</accession>
<reference evidence="2" key="2">
    <citation type="submission" date="2010-04" db="EMBL/GenBank/DDBJ databases">
        <title>Genome sequence of Salinibacter ruber M8.</title>
        <authorList>
            <consortium name="Genoscope"/>
        </authorList>
    </citation>
    <scope>NUCLEOTIDE SEQUENCE [LARGE SCALE GENOMIC DNA]</scope>
    <source>
        <strain evidence="2">M8</strain>
    </source>
</reference>
<dbReference type="KEGG" id="srm:SRM_02535"/>
<evidence type="ECO:0000313" key="2">
    <source>
        <dbReference type="Proteomes" id="UP000000933"/>
    </source>
</evidence>
<dbReference type="HOGENOM" id="CLU_2002306_0_0_10"/>
<gene>
    <name evidence="1" type="ordered locus">SRM_02535</name>
</gene>